<dbReference type="AlphaFoldDB" id="A0A7G5DSA9"/>
<keyword evidence="2" id="KW-1185">Reference proteome</keyword>
<dbReference type="Proteomes" id="UP000515276">
    <property type="component" value="Chromosome"/>
</dbReference>
<reference evidence="1 2" key="1">
    <citation type="journal article" date="2020" name="G3 (Bethesda)">
        <title>CeMbio - The Caenorhabditis elegans Microbiome Resource.</title>
        <authorList>
            <person name="Dirksen P."/>
            <person name="Assie A."/>
            <person name="Zimmermann J."/>
            <person name="Zhang F."/>
            <person name="Tietje A.M."/>
            <person name="Marsh S.A."/>
            <person name="Felix M.A."/>
            <person name="Shapira M."/>
            <person name="Kaleta C."/>
            <person name="Schulenburg H."/>
            <person name="Samuel B."/>
        </authorList>
    </citation>
    <scope>NUCLEOTIDE SEQUENCE [LARGE SCALE GENOMIC DNA]</scope>
    <source>
        <strain evidence="1 2">MSPm1</strain>
    </source>
</reference>
<protein>
    <submittedName>
        <fullName evidence="1">Uncharacterized protein</fullName>
    </submittedName>
</protein>
<proteinExistence type="predicted"/>
<gene>
    <name evidence="1" type="ORF">HS968_06115</name>
</gene>
<accession>A0A7G5DSA9</accession>
<sequence length="71" mass="8088">MTRFLPALIPPLPLIYSSEICKWTDEISCVHFCGKPKDKDQAEQLSLNINLQIYKNEPFTHKGASTLEPNN</sequence>
<organism evidence="1 2">
    <name type="scientific">Pseudomonas berkeleyensis</name>
    <dbReference type="NCBI Taxonomy" id="2726956"/>
    <lineage>
        <taxon>Bacteria</taxon>
        <taxon>Pseudomonadati</taxon>
        <taxon>Pseudomonadota</taxon>
        <taxon>Gammaproteobacteria</taxon>
        <taxon>Pseudomonadales</taxon>
        <taxon>Pseudomonadaceae</taxon>
        <taxon>Pseudomonas</taxon>
    </lineage>
</organism>
<dbReference type="EMBL" id="CP059139">
    <property type="protein sequence ID" value="QMV64634.1"/>
    <property type="molecule type" value="Genomic_DNA"/>
</dbReference>
<evidence type="ECO:0000313" key="2">
    <source>
        <dbReference type="Proteomes" id="UP000515276"/>
    </source>
</evidence>
<evidence type="ECO:0000313" key="1">
    <source>
        <dbReference type="EMBL" id="QMV64634.1"/>
    </source>
</evidence>
<dbReference type="RefSeq" id="WP_182370589.1">
    <property type="nucleotide sequence ID" value="NZ_CP059139.1"/>
</dbReference>
<name>A0A7G5DSA9_9PSED</name>